<keyword evidence="9" id="KW-1185">Reference proteome</keyword>
<accession>A0A8S3ZC85</accession>
<feature type="non-terminal residue" evidence="8">
    <location>
        <position position="182"/>
    </location>
</feature>
<dbReference type="GO" id="GO:0000981">
    <property type="term" value="F:DNA-binding transcription factor activity, RNA polymerase II-specific"/>
    <property type="evidence" value="ECO:0007669"/>
    <property type="project" value="TreeGrafter"/>
</dbReference>
<dbReference type="Pfam" id="PF00907">
    <property type="entry name" value="T-box"/>
    <property type="match status" value="1"/>
</dbReference>
<dbReference type="GO" id="GO:0001708">
    <property type="term" value="P:cell fate specification"/>
    <property type="evidence" value="ECO:0007669"/>
    <property type="project" value="TreeGrafter"/>
</dbReference>
<evidence type="ECO:0000256" key="2">
    <source>
        <dbReference type="ARBA" id="ARBA00023015"/>
    </source>
</evidence>
<keyword evidence="3 6" id="KW-0238">DNA-binding</keyword>
<dbReference type="AlphaFoldDB" id="A0A8S3ZC85"/>
<dbReference type="SMART" id="SM00425">
    <property type="entry name" value="TBOX"/>
    <property type="match status" value="1"/>
</dbReference>
<evidence type="ECO:0000256" key="4">
    <source>
        <dbReference type="ARBA" id="ARBA00023163"/>
    </source>
</evidence>
<dbReference type="PANTHER" id="PTHR11267:SF181">
    <property type="entry name" value="OPTOMOTOR-BLIND PROTEIN"/>
    <property type="match status" value="1"/>
</dbReference>
<evidence type="ECO:0000256" key="5">
    <source>
        <dbReference type="ARBA" id="ARBA00023242"/>
    </source>
</evidence>
<comment type="subcellular location">
    <subcellularLocation>
        <location evidence="1 6">Nucleus</location>
    </subcellularLocation>
</comment>
<evidence type="ECO:0000313" key="9">
    <source>
        <dbReference type="Proteomes" id="UP000678393"/>
    </source>
</evidence>
<evidence type="ECO:0000256" key="3">
    <source>
        <dbReference type="ARBA" id="ARBA00023125"/>
    </source>
</evidence>
<evidence type="ECO:0000313" key="8">
    <source>
        <dbReference type="EMBL" id="CAG5124686.1"/>
    </source>
</evidence>
<organism evidence="8 9">
    <name type="scientific">Candidula unifasciata</name>
    <dbReference type="NCBI Taxonomy" id="100452"/>
    <lineage>
        <taxon>Eukaryota</taxon>
        <taxon>Metazoa</taxon>
        <taxon>Spiralia</taxon>
        <taxon>Lophotrochozoa</taxon>
        <taxon>Mollusca</taxon>
        <taxon>Gastropoda</taxon>
        <taxon>Heterobranchia</taxon>
        <taxon>Euthyneura</taxon>
        <taxon>Panpulmonata</taxon>
        <taxon>Eupulmonata</taxon>
        <taxon>Stylommatophora</taxon>
        <taxon>Helicina</taxon>
        <taxon>Helicoidea</taxon>
        <taxon>Geomitridae</taxon>
        <taxon>Candidula</taxon>
    </lineage>
</organism>
<dbReference type="GO" id="GO:0000978">
    <property type="term" value="F:RNA polymerase II cis-regulatory region sequence-specific DNA binding"/>
    <property type="evidence" value="ECO:0007669"/>
    <property type="project" value="InterPro"/>
</dbReference>
<protein>
    <recommendedName>
        <fullName evidence="7">T-box domain-containing protein</fullName>
    </recommendedName>
</protein>
<dbReference type="SUPFAM" id="SSF49417">
    <property type="entry name" value="p53-like transcription factors"/>
    <property type="match status" value="1"/>
</dbReference>
<comment type="caution">
    <text evidence="6">Lacks conserved residue(s) required for the propagation of feature annotation.</text>
</comment>
<dbReference type="GO" id="GO:0005634">
    <property type="term" value="C:nucleus"/>
    <property type="evidence" value="ECO:0007669"/>
    <property type="project" value="UniProtKB-SubCell"/>
</dbReference>
<evidence type="ECO:0000259" key="7">
    <source>
        <dbReference type="PROSITE" id="PS50252"/>
    </source>
</evidence>
<dbReference type="EMBL" id="CAJHNH020001843">
    <property type="protein sequence ID" value="CAG5124686.1"/>
    <property type="molecule type" value="Genomic_DNA"/>
</dbReference>
<feature type="domain" description="T-box" evidence="7">
    <location>
        <begin position="1"/>
        <end position="178"/>
    </location>
</feature>
<sequence>LWSSFHALGTEMIITKSGRRMFPALKVKFCGLDPDKLYYVRLEFLQPDSRKYRYIYHSSRWMVSGSGDTISSQQCHKAVEEPISGQIVCSQIVSFERLKLTNTEPAKPGQVSLVSMQKFQPQFVVEEVREADISSSSEAEKYVVMFPQTSFMAVTAYQNHRITTLKIASNPFAKGFRESGKD</sequence>
<feature type="non-terminal residue" evidence="8">
    <location>
        <position position="1"/>
    </location>
</feature>
<evidence type="ECO:0000256" key="6">
    <source>
        <dbReference type="PROSITE-ProRule" id="PRU00201"/>
    </source>
</evidence>
<dbReference type="GO" id="GO:0045893">
    <property type="term" value="P:positive regulation of DNA-templated transcription"/>
    <property type="evidence" value="ECO:0007669"/>
    <property type="project" value="InterPro"/>
</dbReference>
<dbReference type="PROSITE" id="PS01283">
    <property type="entry name" value="TBOX_1"/>
    <property type="match status" value="1"/>
</dbReference>
<dbReference type="InterPro" id="IPR018186">
    <property type="entry name" value="TF_T-box_CS"/>
</dbReference>
<dbReference type="PRINTS" id="PR00937">
    <property type="entry name" value="TBOX"/>
</dbReference>
<dbReference type="Proteomes" id="UP000678393">
    <property type="component" value="Unassembled WGS sequence"/>
</dbReference>
<dbReference type="PANTHER" id="PTHR11267">
    <property type="entry name" value="T-BOX PROTEIN-RELATED"/>
    <property type="match status" value="1"/>
</dbReference>
<dbReference type="PROSITE" id="PS50252">
    <property type="entry name" value="TBOX_3"/>
    <property type="match status" value="1"/>
</dbReference>
<keyword evidence="5 6" id="KW-0539">Nucleus</keyword>
<keyword evidence="4" id="KW-0804">Transcription</keyword>
<dbReference type="GO" id="GO:0000785">
    <property type="term" value="C:chromatin"/>
    <property type="evidence" value="ECO:0007669"/>
    <property type="project" value="TreeGrafter"/>
</dbReference>
<name>A0A8S3ZC85_9EUPU</name>
<dbReference type="OrthoDB" id="7442607at2759"/>
<dbReference type="InterPro" id="IPR036960">
    <property type="entry name" value="T-box_sf"/>
</dbReference>
<comment type="caution">
    <text evidence="8">The sequence shown here is derived from an EMBL/GenBank/DDBJ whole genome shotgun (WGS) entry which is preliminary data.</text>
</comment>
<proteinExistence type="predicted"/>
<gene>
    <name evidence="8" type="ORF">CUNI_LOCUS10244</name>
</gene>
<reference evidence="8" key="1">
    <citation type="submission" date="2021-04" db="EMBL/GenBank/DDBJ databases">
        <authorList>
            <consortium name="Molecular Ecology Group"/>
        </authorList>
    </citation>
    <scope>NUCLEOTIDE SEQUENCE</scope>
</reference>
<dbReference type="InterPro" id="IPR008967">
    <property type="entry name" value="p53-like_TF_DNA-bd_sf"/>
</dbReference>
<dbReference type="InterPro" id="IPR046360">
    <property type="entry name" value="T-box_DNA-bd"/>
</dbReference>
<keyword evidence="2" id="KW-0805">Transcription regulation</keyword>
<dbReference type="InterPro" id="IPR001699">
    <property type="entry name" value="TF_T-box"/>
</dbReference>
<dbReference type="Gene3D" id="2.60.40.820">
    <property type="entry name" value="Transcription factor, T-box"/>
    <property type="match status" value="1"/>
</dbReference>
<evidence type="ECO:0000256" key="1">
    <source>
        <dbReference type="ARBA" id="ARBA00004123"/>
    </source>
</evidence>